<sequence length="79" mass="9224">MEDYQIKIKQFEKDALTEFKSGNTENAIVLFKNAWDVLPEPKTDKPESYLIANSLVFALNKVEKYEEALEWQKNLSKVL</sequence>
<dbReference type="AlphaFoldDB" id="A0A4S4A478"/>
<dbReference type="EMBL" id="SSNZ01000001">
    <property type="protein sequence ID" value="THF53093.1"/>
    <property type="molecule type" value="Genomic_DNA"/>
</dbReference>
<gene>
    <name evidence="1" type="ORF">E6C50_02500</name>
</gene>
<proteinExistence type="predicted"/>
<name>A0A4S4A478_9FLAO</name>
<evidence type="ECO:0008006" key="3">
    <source>
        <dbReference type="Google" id="ProtNLM"/>
    </source>
</evidence>
<dbReference type="InterPro" id="IPR011990">
    <property type="entry name" value="TPR-like_helical_dom_sf"/>
</dbReference>
<organism evidence="1 2">
    <name type="scientific">Flavobacterium supellecticarium</name>
    <dbReference type="NCBI Taxonomy" id="2565924"/>
    <lineage>
        <taxon>Bacteria</taxon>
        <taxon>Pseudomonadati</taxon>
        <taxon>Bacteroidota</taxon>
        <taxon>Flavobacteriia</taxon>
        <taxon>Flavobacteriales</taxon>
        <taxon>Flavobacteriaceae</taxon>
        <taxon>Flavobacterium</taxon>
    </lineage>
</organism>
<reference evidence="1 2" key="1">
    <citation type="submission" date="2019-04" db="EMBL/GenBank/DDBJ databases">
        <title>Flavobacterium sp. nov. isolated from construction timber.</title>
        <authorList>
            <person name="Lin S.-Y."/>
            <person name="Chang C.-T."/>
            <person name="Young C.-C."/>
        </authorList>
    </citation>
    <scope>NUCLEOTIDE SEQUENCE [LARGE SCALE GENOMIC DNA]</scope>
    <source>
        <strain evidence="1 2">CC-CTC003</strain>
    </source>
</reference>
<dbReference type="Gene3D" id="1.25.40.10">
    <property type="entry name" value="Tetratricopeptide repeat domain"/>
    <property type="match status" value="1"/>
</dbReference>
<dbReference type="SUPFAM" id="SSF48452">
    <property type="entry name" value="TPR-like"/>
    <property type="match status" value="1"/>
</dbReference>
<dbReference type="Proteomes" id="UP000307507">
    <property type="component" value="Unassembled WGS sequence"/>
</dbReference>
<comment type="caution">
    <text evidence="1">The sequence shown here is derived from an EMBL/GenBank/DDBJ whole genome shotgun (WGS) entry which is preliminary data.</text>
</comment>
<keyword evidence="2" id="KW-1185">Reference proteome</keyword>
<evidence type="ECO:0000313" key="1">
    <source>
        <dbReference type="EMBL" id="THF53093.1"/>
    </source>
</evidence>
<evidence type="ECO:0000313" key="2">
    <source>
        <dbReference type="Proteomes" id="UP000307507"/>
    </source>
</evidence>
<protein>
    <recommendedName>
        <fullName evidence="3">Tetratricopeptide repeat protein</fullName>
    </recommendedName>
</protein>
<dbReference type="RefSeq" id="WP_136401617.1">
    <property type="nucleotide sequence ID" value="NZ_SSNZ01000001.1"/>
</dbReference>
<accession>A0A4S4A478</accession>